<dbReference type="Proteomes" id="UP001208853">
    <property type="component" value="Unassembled WGS sequence"/>
</dbReference>
<dbReference type="RefSeq" id="WP_006738962.1">
    <property type="nucleotide sequence ID" value="NZ_CP118053.1"/>
</dbReference>
<proteinExistence type="predicted"/>
<organism evidence="2 3">
    <name type="scientific">Streptococcus anginosus</name>
    <dbReference type="NCBI Taxonomy" id="1328"/>
    <lineage>
        <taxon>Bacteria</taxon>
        <taxon>Bacillati</taxon>
        <taxon>Bacillota</taxon>
        <taxon>Bacilli</taxon>
        <taxon>Lactobacillales</taxon>
        <taxon>Streptococcaceae</taxon>
        <taxon>Streptococcus</taxon>
        <taxon>Streptococcus anginosus group</taxon>
    </lineage>
</organism>
<name>A0AAW5TPG1_STRAP</name>
<evidence type="ECO:0000259" key="1">
    <source>
        <dbReference type="Pfam" id="PF21841"/>
    </source>
</evidence>
<gene>
    <name evidence="2" type="ORF">OJ930_09265</name>
</gene>
<dbReference type="Pfam" id="PF21841">
    <property type="entry name" value="DUF6900"/>
    <property type="match status" value="1"/>
</dbReference>
<evidence type="ECO:0000313" key="3">
    <source>
        <dbReference type="Proteomes" id="UP001208853"/>
    </source>
</evidence>
<protein>
    <recommendedName>
        <fullName evidence="1">DUF6900 domain-containing protein</fullName>
    </recommendedName>
</protein>
<reference evidence="2" key="1">
    <citation type="submission" date="2022-10" db="EMBL/GenBank/DDBJ databases">
        <title>Comparative genomic study of S. anginosus.</title>
        <authorList>
            <person name="Prasad A."/>
            <person name="Ene A."/>
            <person name="Jablonska S."/>
            <person name="Du J."/>
            <person name="Wolfe A.J."/>
            <person name="Putonti C."/>
        </authorList>
    </citation>
    <scope>NUCLEOTIDE SEQUENCE</scope>
    <source>
        <strain evidence="2">UMB6888</strain>
    </source>
</reference>
<accession>A0AAW5TPG1</accession>
<dbReference type="EMBL" id="JAPAIK010000100">
    <property type="protein sequence ID" value="MCW1073182.1"/>
    <property type="molecule type" value="Genomic_DNA"/>
</dbReference>
<evidence type="ECO:0000313" key="2">
    <source>
        <dbReference type="EMBL" id="MCW1073182.1"/>
    </source>
</evidence>
<comment type="caution">
    <text evidence="2">The sequence shown here is derived from an EMBL/GenBank/DDBJ whole genome shotgun (WGS) entry which is preliminary data.</text>
</comment>
<dbReference type="AlphaFoldDB" id="A0AAW5TPG1"/>
<dbReference type="InterPro" id="IPR054195">
    <property type="entry name" value="DUF6900"/>
</dbReference>
<sequence>MKTQMEKDLFGIIYKNFGRSDLETRHSDNEDFLDIAVWTLKTALEEAYKAGQQSVK</sequence>
<feature type="domain" description="DUF6900" evidence="1">
    <location>
        <begin position="5"/>
        <end position="54"/>
    </location>
</feature>